<comment type="caution">
    <text evidence="1">The sequence shown here is derived from an EMBL/GenBank/DDBJ whole genome shotgun (WGS) entry which is preliminary data.</text>
</comment>
<dbReference type="AlphaFoldDB" id="A0A1G1VLK6"/>
<gene>
    <name evidence="1" type="ORF">A2785_01580</name>
</gene>
<protein>
    <submittedName>
        <fullName evidence="1">Uncharacterized protein</fullName>
    </submittedName>
</protein>
<dbReference type="Proteomes" id="UP000179069">
    <property type="component" value="Unassembled WGS sequence"/>
</dbReference>
<evidence type="ECO:0000313" key="2">
    <source>
        <dbReference type="Proteomes" id="UP000179069"/>
    </source>
</evidence>
<accession>A0A1G1VLK6</accession>
<name>A0A1G1VLK6_9BACT</name>
<sequence>MKTIELEIQQRLEHRELGPVRIQWADGIIDAGVVVYCPHSEEGERHVALVPDSSCDDHVVCPQGHDIYLTHVEDKLTAYAEPPEGFSPPKLIRVWQSDVGKWPQVTHVREDTSE</sequence>
<dbReference type="EMBL" id="MHCI01000018">
    <property type="protein sequence ID" value="OGY16263.1"/>
    <property type="molecule type" value="Genomic_DNA"/>
</dbReference>
<proteinExistence type="predicted"/>
<organism evidence="1 2">
    <name type="scientific">Candidatus Chisholmbacteria bacterium RIFCSPHIGHO2_01_FULL_49_18</name>
    <dbReference type="NCBI Taxonomy" id="1797590"/>
    <lineage>
        <taxon>Bacteria</taxon>
        <taxon>Candidatus Chisholmiibacteriota</taxon>
    </lineage>
</organism>
<reference evidence="1 2" key="1">
    <citation type="journal article" date="2016" name="Nat. Commun.">
        <title>Thousands of microbial genomes shed light on interconnected biogeochemical processes in an aquifer system.</title>
        <authorList>
            <person name="Anantharaman K."/>
            <person name="Brown C.T."/>
            <person name="Hug L.A."/>
            <person name="Sharon I."/>
            <person name="Castelle C.J."/>
            <person name="Probst A.J."/>
            <person name="Thomas B.C."/>
            <person name="Singh A."/>
            <person name="Wilkins M.J."/>
            <person name="Karaoz U."/>
            <person name="Brodie E.L."/>
            <person name="Williams K.H."/>
            <person name="Hubbard S.S."/>
            <person name="Banfield J.F."/>
        </authorList>
    </citation>
    <scope>NUCLEOTIDE SEQUENCE [LARGE SCALE GENOMIC DNA]</scope>
</reference>
<evidence type="ECO:0000313" key="1">
    <source>
        <dbReference type="EMBL" id="OGY16263.1"/>
    </source>
</evidence>